<dbReference type="HOGENOM" id="CLU_1127141_0_0_2"/>
<name>A0A0F7FHR7_9CREN</name>
<organism evidence="1 2">
    <name type="scientific">Infirmifilum uzonense</name>
    <dbReference type="NCBI Taxonomy" id="1550241"/>
    <lineage>
        <taxon>Archaea</taxon>
        <taxon>Thermoproteota</taxon>
        <taxon>Thermoprotei</taxon>
        <taxon>Thermofilales</taxon>
        <taxon>Thermofilaceae</taxon>
        <taxon>Infirmifilum</taxon>
    </lineage>
</organism>
<proteinExistence type="predicted"/>
<protein>
    <submittedName>
        <fullName evidence="1">Uncharacterized protein</fullName>
    </submittedName>
</protein>
<accession>A0A0F7FHR7</accession>
<dbReference type="KEGG" id="thf:MA03_05820"/>
<sequence length="246" mass="27079">MWRGGGTLKADYSEGVLTAESPEEAFGIMHQEGFKSLVAKIKGTYLPLHSLHHFTTGRRLKTNISFISSTPGFSTALHRVSKGYYLVLRKTGRAYTPRSLVSWMLASGLISIQVLISKLKPFRLPCLKCNSKVTTAYRAFNETNALVLPICHRGQVVNILTVPDLAHYALRVGRTEVLSGTVSVSKIAGQFLDVYTVKKLEPMESLRKYSIVYADFGDDVFLFDSSALQKFLSAYTGGSSLARSSG</sequence>
<evidence type="ECO:0000313" key="1">
    <source>
        <dbReference type="EMBL" id="AKG38870.1"/>
    </source>
</evidence>
<dbReference type="AlphaFoldDB" id="A0A0F7FHR7"/>
<evidence type="ECO:0000313" key="2">
    <source>
        <dbReference type="Proteomes" id="UP000067434"/>
    </source>
</evidence>
<dbReference type="Proteomes" id="UP000067434">
    <property type="component" value="Chromosome"/>
</dbReference>
<keyword evidence="2" id="KW-1185">Reference proteome</keyword>
<dbReference type="STRING" id="1550241.MA03_05820"/>
<dbReference type="EMBL" id="CP009961">
    <property type="protein sequence ID" value="AKG38870.1"/>
    <property type="molecule type" value="Genomic_DNA"/>
</dbReference>
<reference evidence="1 2" key="1">
    <citation type="journal article" date="2015" name="Stand. Genomic Sci.">
        <title>Complete genome sequence of and proposal of Thermofilum uzonense sp. nov. a novel hyperthermophilic crenarchaeon and emended description of the genus Thermofilum.</title>
        <authorList>
            <person name="Toshchakov S.V."/>
            <person name="Korzhenkov A.A."/>
            <person name="Samarov N.I."/>
            <person name="Mazunin I.O."/>
            <person name="Mozhey O.I."/>
            <person name="Shmyr I.S."/>
            <person name="Derbikova K.S."/>
            <person name="Taranov E.A."/>
            <person name="Dominova I.N."/>
            <person name="Bonch-Osmolovskaya E.A."/>
            <person name="Patrushev M.V."/>
            <person name="Podosokorskaya O.A."/>
            <person name="Kublanov I.V."/>
        </authorList>
    </citation>
    <scope>NUCLEOTIDE SEQUENCE [LARGE SCALE GENOMIC DNA]</scope>
    <source>
        <strain evidence="1 2">1807-2</strain>
    </source>
</reference>
<dbReference type="PATRIC" id="fig|1550241.5.peg.1217"/>
<gene>
    <name evidence="1" type="ORF">MA03_05820</name>
</gene>